<evidence type="ECO:0000256" key="3">
    <source>
        <dbReference type="ARBA" id="ARBA00022989"/>
    </source>
</evidence>
<dbReference type="Pfam" id="PF13848">
    <property type="entry name" value="Thioredoxin_6"/>
    <property type="match status" value="1"/>
</dbReference>
<sequence>MFQFYAPWCGHCKNLEPIWNQVAQSLVDTDIRVARLDCTRFTSIANDFNVAGFPTILYVKGHKIVEYRGDRTREEIVDFVRRIDGPSVRYLGRCQDVPSLPHKVYFVLFECEDTDDLKELYQAIAQEYHALLYFYTSPCACNPRPEHDLLVFKDKTSYPFVANETQSLNNSLAHWVNTERFPAFTKITYGNYGQIIRTGKKIVMAILEESVIGTYTMKMKEFKDVLEAIAITTRDKYHKDFVFGYLGTPALANSVAMTVLPVPSLMVVDSHTYQYHLPEVEDGHRGPPTPQAVLELLDRILDQTAPAYGGNTYFYRLYSNYFEIKTSLLTMWQGNPLLTIVLLGMPVGVLSIIIYTSCCAGLMEADDDEEYETATNGDGLGLAKAVLKTFYFLEDFLYFLNV</sequence>
<dbReference type="Gene3D" id="3.40.30.10">
    <property type="entry name" value="Glutaredoxin"/>
    <property type="match status" value="1"/>
</dbReference>
<gene>
    <name evidence="7" type="ORF">LAZ67_23001813</name>
</gene>
<accession>A0ABY6LQX6</accession>
<dbReference type="SUPFAM" id="SSF52833">
    <property type="entry name" value="Thioredoxin-like"/>
    <property type="match status" value="1"/>
</dbReference>
<dbReference type="Pfam" id="PF00085">
    <property type="entry name" value="Thioredoxin"/>
    <property type="match status" value="1"/>
</dbReference>
<dbReference type="InterPro" id="IPR052250">
    <property type="entry name" value="PDI_TMX3"/>
</dbReference>
<evidence type="ECO:0000256" key="4">
    <source>
        <dbReference type="ARBA" id="ARBA00023136"/>
    </source>
</evidence>
<comment type="subcellular location">
    <subcellularLocation>
        <location evidence="1">Membrane</location>
        <topology evidence="1">Single-pass membrane protein</topology>
    </subcellularLocation>
</comment>
<proteinExistence type="predicted"/>
<dbReference type="PANTHER" id="PTHR46426">
    <property type="entry name" value="PROTEIN DISULFIDE-ISOMERASE TMX3"/>
    <property type="match status" value="1"/>
</dbReference>
<evidence type="ECO:0000256" key="2">
    <source>
        <dbReference type="ARBA" id="ARBA00022692"/>
    </source>
</evidence>
<evidence type="ECO:0000256" key="1">
    <source>
        <dbReference type="ARBA" id="ARBA00004167"/>
    </source>
</evidence>
<keyword evidence="2 5" id="KW-0812">Transmembrane</keyword>
<protein>
    <submittedName>
        <fullName evidence="7">TMX3</fullName>
    </submittedName>
</protein>
<name>A0ABY6LQX6_9ARAC</name>
<organism evidence="7 8">
    <name type="scientific">Cordylochernes scorpioides</name>
    <dbReference type="NCBI Taxonomy" id="51811"/>
    <lineage>
        <taxon>Eukaryota</taxon>
        <taxon>Metazoa</taxon>
        <taxon>Ecdysozoa</taxon>
        <taxon>Arthropoda</taxon>
        <taxon>Chelicerata</taxon>
        <taxon>Arachnida</taxon>
        <taxon>Pseudoscorpiones</taxon>
        <taxon>Cheliferoidea</taxon>
        <taxon>Chernetidae</taxon>
        <taxon>Cordylochernes</taxon>
    </lineage>
</organism>
<keyword evidence="3 5" id="KW-1133">Transmembrane helix</keyword>
<dbReference type="InterPro" id="IPR013766">
    <property type="entry name" value="Thioredoxin_domain"/>
</dbReference>
<feature type="domain" description="Thioredoxin" evidence="6">
    <location>
        <begin position="1"/>
        <end position="85"/>
    </location>
</feature>
<dbReference type="PROSITE" id="PS51352">
    <property type="entry name" value="THIOREDOXIN_2"/>
    <property type="match status" value="1"/>
</dbReference>
<dbReference type="Proteomes" id="UP001235939">
    <property type="component" value="Chromosome 23"/>
</dbReference>
<reference evidence="7 8" key="1">
    <citation type="submission" date="2022-03" db="EMBL/GenBank/DDBJ databases">
        <title>A chromosomal length assembly of Cordylochernes scorpioides.</title>
        <authorList>
            <person name="Zeh D."/>
            <person name="Zeh J."/>
        </authorList>
    </citation>
    <scope>NUCLEOTIDE SEQUENCE [LARGE SCALE GENOMIC DNA]</scope>
    <source>
        <strain evidence="7">IN4F17</strain>
        <tissue evidence="7">Whole Body</tissue>
    </source>
</reference>
<dbReference type="EMBL" id="CP092885">
    <property type="protein sequence ID" value="UYV83636.1"/>
    <property type="molecule type" value="Genomic_DNA"/>
</dbReference>
<evidence type="ECO:0000313" key="7">
    <source>
        <dbReference type="EMBL" id="UYV83636.1"/>
    </source>
</evidence>
<keyword evidence="8" id="KW-1185">Reference proteome</keyword>
<feature type="transmembrane region" description="Helical" evidence="5">
    <location>
        <begin position="337"/>
        <end position="355"/>
    </location>
</feature>
<evidence type="ECO:0000256" key="5">
    <source>
        <dbReference type="SAM" id="Phobius"/>
    </source>
</evidence>
<evidence type="ECO:0000259" key="6">
    <source>
        <dbReference type="PROSITE" id="PS51352"/>
    </source>
</evidence>
<keyword evidence="4 5" id="KW-0472">Membrane</keyword>
<dbReference type="InterPro" id="IPR036249">
    <property type="entry name" value="Thioredoxin-like_sf"/>
</dbReference>
<evidence type="ECO:0000313" key="8">
    <source>
        <dbReference type="Proteomes" id="UP001235939"/>
    </source>
</evidence>
<dbReference type="PANTHER" id="PTHR46426:SF1">
    <property type="entry name" value="PROTEIN DISULFIDE-ISOMERASE TMX3"/>
    <property type="match status" value="1"/>
</dbReference>